<evidence type="ECO:0000313" key="3">
    <source>
        <dbReference type="Proteomes" id="UP000184196"/>
    </source>
</evidence>
<dbReference type="AlphaFoldDB" id="A0A1M4YNZ7"/>
<evidence type="ECO:0000313" key="2">
    <source>
        <dbReference type="EMBL" id="SHF07116.1"/>
    </source>
</evidence>
<protein>
    <recommendedName>
        <fullName evidence="4">Transposase</fullName>
    </recommendedName>
</protein>
<gene>
    <name evidence="2" type="ORF">SAMN02745218_01388</name>
</gene>
<organism evidence="2 3">
    <name type="scientific">Desulfofundulus australicus DSM 11792</name>
    <dbReference type="NCBI Taxonomy" id="1121425"/>
    <lineage>
        <taxon>Bacteria</taxon>
        <taxon>Bacillati</taxon>
        <taxon>Bacillota</taxon>
        <taxon>Clostridia</taxon>
        <taxon>Eubacteriales</taxon>
        <taxon>Peptococcaceae</taxon>
        <taxon>Desulfofundulus</taxon>
    </lineage>
</organism>
<keyword evidence="1" id="KW-0175">Coiled coil</keyword>
<dbReference type="Proteomes" id="UP000184196">
    <property type="component" value="Unassembled WGS sequence"/>
</dbReference>
<proteinExistence type="predicted"/>
<keyword evidence="3" id="KW-1185">Reference proteome</keyword>
<sequence>MFFRKVTSRSGGKEYTYLKLIENYREGNKVKQRVIANLGNLENLTPEKVEGLINGLARICGVQRRPASIEARKVLRFGEVLALHRIWELLDVKGAVEAAFSGKKIEPDTALLLELMTLNQIINPPNKQALSEWYRCLYFPEAQGKEFLEQHFYRVLESVAGVKDELEVELFRRLGTITRLSRELAFCLLTTATVEPAPPGELQHSAYGRYFLQLPQEELRVYLGIMVSREGMPIGCRILNEVPDEGDFREIIHRLRDAHGTGQCIFVGDRRPMSVPHLEVLMSHGYPYLVRRRVRSEWELELCERELVENRAGFKEVDESLWYREVVEGGVRYLVCYSPAAAREKIGVLTERLARVEGELLKLQKNLAAENRAGRKNLLKSAVILRDKYCRRYFDWHFNETTGELTCRRREDVIAREKKTAGAFLLETSTDLLEGKELLLSYTRLNQLGEFFKQIRNFESRSGEFYRERNLSASIFVCLLAAVLEKTLEYLLRRAGIALTSRQALELLEEVKVAVNRVDDVELKSVTSVEKNQAAILQAIGVSDPGALVV</sequence>
<dbReference type="RefSeq" id="WP_073164496.1">
    <property type="nucleotide sequence ID" value="NZ_FQUW01000014.1"/>
</dbReference>
<evidence type="ECO:0008006" key="4">
    <source>
        <dbReference type="Google" id="ProtNLM"/>
    </source>
</evidence>
<name>A0A1M4YNZ7_9FIRM</name>
<dbReference type="EMBL" id="FQUW01000014">
    <property type="protein sequence ID" value="SHF07116.1"/>
    <property type="molecule type" value="Genomic_DNA"/>
</dbReference>
<reference evidence="3" key="1">
    <citation type="submission" date="2016-11" db="EMBL/GenBank/DDBJ databases">
        <authorList>
            <person name="Varghese N."/>
            <person name="Submissions S."/>
        </authorList>
    </citation>
    <scope>NUCLEOTIDE SEQUENCE [LARGE SCALE GENOMIC DNA]</scope>
    <source>
        <strain evidence="3">DSM 11792</strain>
    </source>
</reference>
<evidence type="ECO:0000256" key="1">
    <source>
        <dbReference type="SAM" id="Coils"/>
    </source>
</evidence>
<accession>A0A1M4YNZ7</accession>
<dbReference type="OrthoDB" id="9767746at2"/>
<feature type="coiled-coil region" evidence="1">
    <location>
        <begin position="346"/>
        <end position="373"/>
    </location>
</feature>